<sequence>MKTLVIVTHPNIETSRINKQWAEELRKHPELVTVHELYSTYPDGKIDVEREQKLIEAHDSIVLQFPLYWYSSPPLLKQWFDEVFTYAWAYGSTGDKLRNRKLGLAISLGGKESDFGDDGAIPFTINEITIPFQATCSYTGMKFLPIFTVYGAEYHLSDEQIGQSAVNYVKYIEEQVHAIEKAQV</sequence>
<dbReference type="InterPro" id="IPR003680">
    <property type="entry name" value="Flavodoxin_fold"/>
</dbReference>
<protein>
    <submittedName>
        <fullName evidence="3">NAD(P)H-dependent oxidoreductase</fullName>
    </submittedName>
</protein>
<keyword evidence="4" id="KW-1185">Reference proteome</keyword>
<accession>A0A559IWB8</accession>
<organism evidence="3 4">
    <name type="scientific">Paenibacillus agilis</name>
    <dbReference type="NCBI Taxonomy" id="3020863"/>
    <lineage>
        <taxon>Bacteria</taxon>
        <taxon>Bacillati</taxon>
        <taxon>Bacillota</taxon>
        <taxon>Bacilli</taxon>
        <taxon>Bacillales</taxon>
        <taxon>Paenibacillaceae</taxon>
        <taxon>Paenibacillus</taxon>
    </lineage>
</organism>
<dbReference type="GO" id="GO:0003955">
    <property type="term" value="F:NAD(P)H dehydrogenase (quinone) activity"/>
    <property type="evidence" value="ECO:0007669"/>
    <property type="project" value="TreeGrafter"/>
</dbReference>
<dbReference type="Proteomes" id="UP000318102">
    <property type="component" value="Unassembled WGS sequence"/>
</dbReference>
<dbReference type="Gene3D" id="3.40.50.360">
    <property type="match status" value="1"/>
</dbReference>
<dbReference type="PANTHER" id="PTHR47307:SF1">
    <property type="entry name" value="GLUTATHIONE-REGULATED POTASSIUM-EFFLUX SYSTEM ANCILLARY PROTEIN KEFG"/>
    <property type="match status" value="1"/>
</dbReference>
<dbReference type="AlphaFoldDB" id="A0A559IWB8"/>
<evidence type="ECO:0000313" key="3">
    <source>
        <dbReference type="EMBL" id="TVX91927.1"/>
    </source>
</evidence>
<name>A0A559IWB8_9BACL</name>
<dbReference type="InterPro" id="IPR046980">
    <property type="entry name" value="KefG/KefF"/>
</dbReference>
<reference evidence="3 4" key="1">
    <citation type="submission" date="2019-07" db="EMBL/GenBank/DDBJ databases">
        <authorList>
            <person name="Kim J."/>
        </authorList>
    </citation>
    <scope>NUCLEOTIDE SEQUENCE [LARGE SCALE GENOMIC DNA]</scope>
    <source>
        <strain evidence="3 4">N4</strain>
    </source>
</reference>
<dbReference type="RefSeq" id="WP_144986892.1">
    <property type="nucleotide sequence ID" value="NZ_VNJK01000001.1"/>
</dbReference>
<comment type="caution">
    <text evidence="3">The sequence shown here is derived from an EMBL/GenBank/DDBJ whole genome shotgun (WGS) entry which is preliminary data.</text>
</comment>
<dbReference type="InterPro" id="IPR029039">
    <property type="entry name" value="Flavoprotein-like_sf"/>
</dbReference>
<evidence type="ECO:0000313" key="4">
    <source>
        <dbReference type="Proteomes" id="UP000318102"/>
    </source>
</evidence>
<feature type="domain" description="Flavodoxin-like fold" evidence="2">
    <location>
        <begin position="1"/>
        <end position="168"/>
    </location>
</feature>
<evidence type="ECO:0000259" key="2">
    <source>
        <dbReference type="Pfam" id="PF02525"/>
    </source>
</evidence>
<keyword evidence="1" id="KW-0560">Oxidoreductase</keyword>
<evidence type="ECO:0000256" key="1">
    <source>
        <dbReference type="ARBA" id="ARBA00023002"/>
    </source>
</evidence>
<dbReference type="SUPFAM" id="SSF52218">
    <property type="entry name" value="Flavoproteins"/>
    <property type="match status" value="1"/>
</dbReference>
<gene>
    <name evidence="3" type="ORF">FPZ44_01945</name>
</gene>
<dbReference type="GO" id="GO:0010181">
    <property type="term" value="F:FMN binding"/>
    <property type="evidence" value="ECO:0007669"/>
    <property type="project" value="TreeGrafter"/>
</dbReference>
<dbReference type="OrthoDB" id="9798454at2"/>
<dbReference type="EMBL" id="VNJK01000001">
    <property type="protein sequence ID" value="TVX91927.1"/>
    <property type="molecule type" value="Genomic_DNA"/>
</dbReference>
<dbReference type="PANTHER" id="PTHR47307">
    <property type="entry name" value="GLUTATHIONE-REGULATED POTASSIUM-EFFLUX SYSTEM ANCILLARY PROTEIN KEFG"/>
    <property type="match status" value="1"/>
</dbReference>
<dbReference type="GO" id="GO:0009055">
    <property type="term" value="F:electron transfer activity"/>
    <property type="evidence" value="ECO:0007669"/>
    <property type="project" value="TreeGrafter"/>
</dbReference>
<proteinExistence type="predicted"/>
<dbReference type="Pfam" id="PF02525">
    <property type="entry name" value="Flavodoxin_2"/>
    <property type="match status" value="1"/>
</dbReference>